<dbReference type="AlphaFoldDB" id="A0AAU2A801"/>
<proteinExistence type="predicted"/>
<evidence type="ECO:0000313" key="1">
    <source>
        <dbReference type="EMBL" id="WTT19656.1"/>
    </source>
</evidence>
<reference evidence="1" key="1">
    <citation type="submission" date="2022-10" db="EMBL/GenBank/DDBJ databases">
        <title>The complete genomes of actinobacterial strains from the NBC collection.</title>
        <authorList>
            <person name="Joergensen T.S."/>
            <person name="Alvarez Arevalo M."/>
            <person name="Sterndorff E.B."/>
            <person name="Faurdal D."/>
            <person name="Vuksanovic O."/>
            <person name="Mourched A.-S."/>
            <person name="Charusanti P."/>
            <person name="Shaw S."/>
            <person name="Blin K."/>
            <person name="Weber T."/>
        </authorList>
    </citation>
    <scope>NUCLEOTIDE SEQUENCE</scope>
    <source>
        <strain evidence="1">NBC_00093</strain>
    </source>
</reference>
<protein>
    <submittedName>
        <fullName evidence="1">Uncharacterized protein</fullName>
    </submittedName>
</protein>
<organism evidence="1">
    <name type="scientific">Streptomyces sp. NBC_00093</name>
    <dbReference type="NCBI Taxonomy" id="2975649"/>
    <lineage>
        <taxon>Bacteria</taxon>
        <taxon>Bacillati</taxon>
        <taxon>Actinomycetota</taxon>
        <taxon>Actinomycetes</taxon>
        <taxon>Kitasatosporales</taxon>
        <taxon>Streptomycetaceae</taxon>
        <taxon>Streptomyces</taxon>
    </lineage>
</organism>
<dbReference type="EMBL" id="CP108222">
    <property type="protein sequence ID" value="WTT19656.1"/>
    <property type="molecule type" value="Genomic_DNA"/>
</dbReference>
<gene>
    <name evidence="1" type="ORF">OHA22_31070</name>
</gene>
<name>A0AAU2A801_9ACTN</name>
<accession>A0AAU2A801</accession>
<sequence length="123" mass="13715">MASVLWGRELLDPAGLRRIPEREVSPRDIRWLVQVDVERAMLEARWGAPEIAVDDFAEWFCFAFSLAEGEAFILLREVHHPPVAGFVLSVTKVLFTPEAAGRIVQALGIPGARITHRNSEATP</sequence>